<comment type="function">
    <text evidence="10">Involved in protein export. Participates in an early event of protein translocation.</text>
</comment>
<protein>
    <recommendedName>
        <fullName evidence="10">Protein-export membrane protein SecG</fullName>
    </recommendedName>
</protein>
<comment type="subcellular location">
    <subcellularLocation>
        <location evidence="1 10">Cell membrane</location>
        <topology evidence="1 10">Multi-pass membrane protein</topology>
    </subcellularLocation>
</comment>
<feature type="compositionally biased region" description="Low complexity" evidence="11">
    <location>
        <begin position="77"/>
        <end position="96"/>
    </location>
</feature>
<evidence type="ECO:0000256" key="11">
    <source>
        <dbReference type="SAM" id="MobiDB-lite"/>
    </source>
</evidence>
<evidence type="ECO:0000256" key="2">
    <source>
        <dbReference type="ARBA" id="ARBA00008445"/>
    </source>
</evidence>
<evidence type="ECO:0000256" key="9">
    <source>
        <dbReference type="ARBA" id="ARBA00023136"/>
    </source>
</evidence>
<feature type="region of interest" description="Disordered" evidence="11">
    <location>
        <begin position="77"/>
        <end position="126"/>
    </location>
</feature>
<keyword evidence="5 10" id="KW-0812">Transmembrane</keyword>
<dbReference type="RefSeq" id="WP_183308596.1">
    <property type="nucleotide sequence ID" value="NZ_JACIEP010000017.1"/>
</dbReference>
<sequence>MIALITVLIVIAAIALILIVLVQKSKGGGLSSGFSSANTVMGVRKTTDFLEKTTWGLAGFIMVMSIVCVMIAPKSSTTGAPAPTVGAPAPITPGAPDMSTPALPMPSSTPGTPAPAGEQPVTPPAN</sequence>
<dbReference type="GO" id="GO:0005886">
    <property type="term" value="C:plasma membrane"/>
    <property type="evidence" value="ECO:0007669"/>
    <property type="project" value="UniProtKB-SubCell"/>
</dbReference>
<accession>A0A840CQR2</accession>
<dbReference type="PANTHER" id="PTHR34182:SF1">
    <property type="entry name" value="PROTEIN-EXPORT MEMBRANE PROTEIN SECG"/>
    <property type="match status" value="1"/>
</dbReference>
<evidence type="ECO:0000313" key="12">
    <source>
        <dbReference type="EMBL" id="MBB4037766.1"/>
    </source>
</evidence>
<evidence type="ECO:0000256" key="8">
    <source>
        <dbReference type="ARBA" id="ARBA00023010"/>
    </source>
</evidence>
<name>A0A840CQR2_9BACT</name>
<evidence type="ECO:0000256" key="10">
    <source>
        <dbReference type="RuleBase" id="RU365087"/>
    </source>
</evidence>
<evidence type="ECO:0000256" key="7">
    <source>
        <dbReference type="ARBA" id="ARBA00022989"/>
    </source>
</evidence>
<dbReference type="PANTHER" id="PTHR34182">
    <property type="entry name" value="PROTEIN-EXPORT MEMBRANE PROTEIN SECG"/>
    <property type="match status" value="1"/>
</dbReference>
<proteinExistence type="inferred from homology"/>
<keyword evidence="8 10" id="KW-0811">Translocation</keyword>
<evidence type="ECO:0000256" key="3">
    <source>
        <dbReference type="ARBA" id="ARBA00022448"/>
    </source>
</evidence>
<dbReference type="PRINTS" id="PR01651">
    <property type="entry name" value="SECGEXPORT"/>
</dbReference>
<keyword evidence="3 10" id="KW-0813">Transport</keyword>
<dbReference type="NCBIfam" id="TIGR00810">
    <property type="entry name" value="secG"/>
    <property type="match status" value="1"/>
</dbReference>
<evidence type="ECO:0000313" key="13">
    <source>
        <dbReference type="Proteomes" id="UP000555103"/>
    </source>
</evidence>
<dbReference type="GO" id="GO:0015450">
    <property type="term" value="F:protein-transporting ATPase activity"/>
    <property type="evidence" value="ECO:0007669"/>
    <property type="project" value="UniProtKB-UniRule"/>
</dbReference>
<feature type="transmembrane region" description="Helical" evidence="10">
    <location>
        <begin position="54"/>
        <end position="72"/>
    </location>
</feature>
<comment type="similarity">
    <text evidence="2 10">Belongs to the SecG family.</text>
</comment>
<evidence type="ECO:0000256" key="1">
    <source>
        <dbReference type="ARBA" id="ARBA00004651"/>
    </source>
</evidence>
<reference evidence="12 13" key="1">
    <citation type="submission" date="2020-08" db="EMBL/GenBank/DDBJ databases">
        <title>Genomic Encyclopedia of Type Strains, Phase IV (KMG-IV): sequencing the most valuable type-strain genomes for metagenomic binning, comparative biology and taxonomic classification.</title>
        <authorList>
            <person name="Goeker M."/>
        </authorList>
    </citation>
    <scope>NUCLEOTIDE SEQUENCE [LARGE SCALE GENOMIC DNA]</scope>
    <source>
        <strain evidence="12 13">DSM 104969</strain>
    </source>
</reference>
<keyword evidence="9 10" id="KW-0472">Membrane</keyword>
<dbReference type="GO" id="GO:0009306">
    <property type="term" value="P:protein secretion"/>
    <property type="evidence" value="ECO:0007669"/>
    <property type="project" value="UniProtKB-UniRule"/>
</dbReference>
<dbReference type="GO" id="GO:0043952">
    <property type="term" value="P:protein transport by the Sec complex"/>
    <property type="evidence" value="ECO:0007669"/>
    <property type="project" value="TreeGrafter"/>
</dbReference>
<dbReference type="InterPro" id="IPR004692">
    <property type="entry name" value="SecG"/>
</dbReference>
<gene>
    <name evidence="12" type="ORF">GGR21_003687</name>
</gene>
<keyword evidence="7 10" id="KW-1133">Transmembrane helix</keyword>
<evidence type="ECO:0000256" key="6">
    <source>
        <dbReference type="ARBA" id="ARBA00022927"/>
    </source>
</evidence>
<evidence type="ECO:0000256" key="4">
    <source>
        <dbReference type="ARBA" id="ARBA00022475"/>
    </source>
</evidence>
<organism evidence="12 13">
    <name type="scientific">Dysgonomonas hofstadii</name>
    <dbReference type="NCBI Taxonomy" id="637886"/>
    <lineage>
        <taxon>Bacteria</taxon>
        <taxon>Pseudomonadati</taxon>
        <taxon>Bacteroidota</taxon>
        <taxon>Bacteroidia</taxon>
        <taxon>Bacteroidales</taxon>
        <taxon>Dysgonomonadaceae</taxon>
        <taxon>Dysgonomonas</taxon>
    </lineage>
</organism>
<evidence type="ECO:0000256" key="5">
    <source>
        <dbReference type="ARBA" id="ARBA00022692"/>
    </source>
</evidence>
<comment type="caution">
    <text evidence="10">Lacks conserved residue(s) required for the propagation of feature annotation.</text>
</comment>
<dbReference type="EMBL" id="JACIEP010000017">
    <property type="protein sequence ID" value="MBB4037766.1"/>
    <property type="molecule type" value="Genomic_DNA"/>
</dbReference>
<keyword evidence="6 10" id="KW-0653">Protein transport</keyword>
<keyword evidence="13" id="KW-1185">Reference proteome</keyword>
<dbReference type="Proteomes" id="UP000555103">
    <property type="component" value="Unassembled WGS sequence"/>
</dbReference>
<dbReference type="Pfam" id="PF03840">
    <property type="entry name" value="SecG"/>
    <property type="match status" value="1"/>
</dbReference>
<dbReference type="GO" id="GO:0065002">
    <property type="term" value="P:intracellular protein transmembrane transport"/>
    <property type="evidence" value="ECO:0007669"/>
    <property type="project" value="TreeGrafter"/>
</dbReference>
<comment type="caution">
    <text evidence="12">The sequence shown here is derived from an EMBL/GenBank/DDBJ whole genome shotgun (WGS) entry which is preliminary data.</text>
</comment>
<dbReference type="AlphaFoldDB" id="A0A840CQR2"/>
<keyword evidence="4 10" id="KW-1003">Cell membrane</keyword>